<evidence type="ECO:0000256" key="1">
    <source>
        <dbReference type="SAM" id="SignalP"/>
    </source>
</evidence>
<dbReference type="EMBL" id="MU856968">
    <property type="protein sequence ID" value="KAK4152588.1"/>
    <property type="molecule type" value="Genomic_DNA"/>
</dbReference>
<comment type="caution">
    <text evidence="2">The sequence shown here is derived from an EMBL/GenBank/DDBJ whole genome shotgun (WGS) entry which is preliminary data.</text>
</comment>
<accession>A0AAN6ZW84</accession>
<dbReference type="Proteomes" id="UP001302745">
    <property type="component" value="Unassembled WGS sequence"/>
</dbReference>
<organism evidence="2 3">
    <name type="scientific">Chaetomidium leptoderma</name>
    <dbReference type="NCBI Taxonomy" id="669021"/>
    <lineage>
        <taxon>Eukaryota</taxon>
        <taxon>Fungi</taxon>
        <taxon>Dikarya</taxon>
        <taxon>Ascomycota</taxon>
        <taxon>Pezizomycotina</taxon>
        <taxon>Sordariomycetes</taxon>
        <taxon>Sordariomycetidae</taxon>
        <taxon>Sordariales</taxon>
        <taxon>Chaetomiaceae</taxon>
        <taxon>Chaetomidium</taxon>
    </lineage>
</organism>
<evidence type="ECO:0000313" key="3">
    <source>
        <dbReference type="Proteomes" id="UP001302745"/>
    </source>
</evidence>
<reference evidence="2" key="2">
    <citation type="submission" date="2023-05" db="EMBL/GenBank/DDBJ databases">
        <authorList>
            <consortium name="Lawrence Berkeley National Laboratory"/>
            <person name="Steindorff A."/>
            <person name="Hensen N."/>
            <person name="Bonometti L."/>
            <person name="Westerberg I."/>
            <person name="Brannstrom I.O."/>
            <person name="Guillou S."/>
            <person name="Cros-Aarteil S."/>
            <person name="Calhoun S."/>
            <person name="Haridas S."/>
            <person name="Kuo A."/>
            <person name="Mondo S."/>
            <person name="Pangilinan J."/>
            <person name="Riley R."/>
            <person name="Labutti K."/>
            <person name="Andreopoulos B."/>
            <person name="Lipzen A."/>
            <person name="Chen C."/>
            <person name="Yanf M."/>
            <person name="Daum C."/>
            <person name="Ng V."/>
            <person name="Clum A."/>
            <person name="Ohm R."/>
            <person name="Martin F."/>
            <person name="Silar P."/>
            <person name="Natvig D."/>
            <person name="Lalanne C."/>
            <person name="Gautier V."/>
            <person name="Ament-Velasquez S.L."/>
            <person name="Kruys A."/>
            <person name="Hutchinson M.I."/>
            <person name="Powell A.J."/>
            <person name="Barry K."/>
            <person name="Miller A.N."/>
            <person name="Grigoriev I.V."/>
            <person name="Debuchy R."/>
            <person name="Gladieux P."/>
            <person name="Thoren M.H."/>
            <person name="Johannesson H."/>
        </authorList>
    </citation>
    <scope>NUCLEOTIDE SEQUENCE</scope>
    <source>
        <strain evidence="2">CBS 538.74</strain>
    </source>
</reference>
<sequence>MVMHPFLMAASAAVLVSAQAQAPSAGCTGKSFSIPSWLIQDVKRSNGAVAFDFANRATNYTASLSCDTVKTGLNACTIQGTPSSDDALEAAVEIKDGSTGFFLTQSWTCDDRGKVLTFTATGNSSAAAGYTSPLLVRGSLTAPVAITPVYAEGPTGHDSAGCTARSEEASWVLSAIHYTDEPASGEGTVPFVNFNVLVTNPANGYQASCMPGGSFGDKPDLSRLVCAGEEFQSSKVGQYPIATEASFDPATTTFSLNQTWFCDDTDAAKPLEITASATLALPLTCTTELSPQNQTNTYCSSPTDITLAAKLGRVTTLRPYVLEDPTPASPRGDGCTLTSIFAPRWQFSAFQVNGGQVTFEVILNAPDRGFQYPIPIYQGEKTEGGGWYKCEVGADGGNGLPLWPYQCEFRYDADTKGLVLRADWECRDLDGVHPVNFSGLTTTVVNSTLSCETVDGESRCVTDDPGYTWVADIADVTWGKA</sequence>
<proteinExistence type="predicted"/>
<evidence type="ECO:0000313" key="2">
    <source>
        <dbReference type="EMBL" id="KAK4152588.1"/>
    </source>
</evidence>
<keyword evidence="3" id="KW-1185">Reference proteome</keyword>
<feature type="chain" id="PRO_5042987105" evidence="1">
    <location>
        <begin position="19"/>
        <end position="481"/>
    </location>
</feature>
<feature type="signal peptide" evidence="1">
    <location>
        <begin position="1"/>
        <end position="18"/>
    </location>
</feature>
<name>A0AAN6ZW84_9PEZI</name>
<protein>
    <submittedName>
        <fullName evidence="2">Uncharacterized protein</fullName>
    </submittedName>
</protein>
<reference evidence="2" key="1">
    <citation type="journal article" date="2023" name="Mol. Phylogenet. Evol.">
        <title>Genome-scale phylogeny and comparative genomics of the fungal order Sordariales.</title>
        <authorList>
            <person name="Hensen N."/>
            <person name="Bonometti L."/>
            <person name="Westerberg I."/>
            <person name="Brannstrom I.O."/>
            <person name="Guillou S."/>
            <person name="Cros-Aarteil S."/>
            <person name="Calhoun S."/>
            <person name="Haridas S."/>
            <person name="Kuo A."/>
            <person name="Mondo S."/>
            <person name="Pangilinan J."/>
            <person name="Riley R."/>
            <person name="LaButti K."/>
            <person name="Andreopoulos B."/>
            <person name="Lipzen A."/>
            <person name="Chen C."/>
            <person name="Yan M."/>
            <person name="Daum C."/>
            <person name="Ng V."/>
            <person name="Clum A."/>
            <person name="Steindorff A."/>
            <person name="Ohm R.A."/>
            <person name="Martin F."/>
            <person name="Silar P."/>
            <person name="Natvig D.O."/>
            <person name="Lalanne C."/>
            <person name="Gautier V."/>
            <person name="Ament-Velasquez S.L."/>
            <person name="Kruys A."/>
            <person name="Hutchinson M.I."/>
            <person name="Powell A.J."/>
            <person name="Barry K."/>
            <person name="Miller A.N."/>
            <person name="Grigoriev I.V."/>
            <person name="Debuchy R."/>
            <person name="Gladieux P."/>
            <person name="Hiltunen Thoren M."/>
            <person name="Johannesson H."/>
        </authorList>
    </citation>
    <scope>NUCLEOTIDE SEQUENCE</scope>
    <source>
        <strain evidence="2">CBS 538.74</strain>
    </source>
</reference>
<gene>
    <name evidence="2" type="ORF">C8A00DRAFT_44343</name>
</gene>
<dbReference type="AlphaFoldDB" id="A0AAN6ZW84"/>
<keyword evidence="1" id="KW-0732">Signal</keyword>